<dbReference type="AlphaFoldDB" id="A0A2I0SB13"/>
<dbReference type="Proteomes" id="UP000236178">
    <property type="component" value="Unassembled WGS sequence"/>
</dbReference>
<proteinExistence type="predicted"/>
<dbReference type="RefSeq" id="WP_103554889.1">
    <property type="nucleotide sequence ID" value="NZ_JBHJSK010000060.1"/>
</dbReference>
<protein>
    <submittedName>
        <fullName evidence="1">Uncharacterized protein</fullName>
    </submittedName>
</protein>
<accession>A0A2I0SB13</accession>
<evidence type="ECO:0000313" key="1">
    <source>
        <dbReference type="EMBL" id="PKT67118.1"/>
    </source>
</evidence>
<gene>
    <name evidence="1" type="ORF">CW362_42255</name>
</gene>
<reference evidence="1 2" key="1">
    <citation type="submission" date="2017-12" db="EMBL/GenBank/DDBJ databases">
        <title>Streptomyces populusis sp. nov., a novel endophytic actinobacterium isolated from stems of Populus adenopoda Maxim.</title>
        <authorList>
            <person name="Wang Z."/>
        </authorList>
    </citation>
    <scope>NUCLEOTIDE SEQUENCE [LARGE SCALE GENOMIC DNA]</scope>
    <source>
        <strain evidence="1 2">A249</strain>
    </source>
</reference>
<organism evidence="1 2">
    <name type="scientific">Streptomyces populi</name>
    <dbReference type="NCBI Taxonomy" id="2058924"/>
    <lineage>
        <taxon>Bacteria</taxon>
        <taxon>Bacillati</taxon>
        <taxon>Actinomycetota</taxon>
        <taxon>Actinomycetes</taxon>
        <taxon>Kitasatosporales</taxon>
        <taxon>Streptomycetaceae</taxon>
        <taxon>Streptomyces</taxon>
    </lineage>
</organism>
<dbReference type="EMBL" id="PJOS01000216">
    <property type="protein sequence ID" value="PKT67118.1"/>
    <property type="molecule type" value="Genomic_DNA"/>
</dbReference>
<sequence length="150" mass="17528">MAETWDEAQLIADGFERVYVELEWYSGPRAGLGDVDGKPHYFQGDGWDDADEADEYRVWPASDAAVELEREQWVIFVRWNECRQAKTVELETHLGQGGIDARYDELALLLAPYRQAPEDARRLVGEVRFDAGARYRVEGLDYWFRWRPIR</sequence>
<dbReference type="OrthoDB" id="3078379at2"/>
<comment type="caution">
    <text evidence="1">The sequence shown here is derived from an EMBL/GenBank/DDBJ whole genome shotgun (WGS) entry which is preliminary data.</text>
</comment>
<keyword evidence="2" id="KW-1185">Reference proteome</keyword>
<evidence type="ECO:0000313" key="2">
    <source>
        <dbReference type="Proteomes" id="UP000236178"/>
    </source>
</evidence>
<name>A0A2I0SB13_9ACTN</name>